<protein>
    <submittedName>
        <fullName evidence="1">Uncharacterized protein</fullName>
    </submittedName>
</protein>
<evidence type="ECO:0000313" key="5">
    <source>
        <dbReference type="Proteomes" id="UP000434957"/>
    </source>
</evidence>
<dbReference type="Proteomes" id="UP000429607">
    <property type="component" value="Unassembled WGS sequence"/>
</dbReference>
<evidence type="ECO:0000313" key="1">
    <source>
        <dbReference type="EMBL" id="KAE8968271.1"/>
    </source>
</evidence>
<proteinExistence type="predicted"/>
<dbReference type="OrthoDB" id="10280870at2759"/>
<dbReference type="EMBL" id="QXFV01004694">
    <property type="protein sequence ID" value="KAE8968271.1"/>
    <property type="molecule type" value="Genomic_DNA"/>
</dbReference>
<dbReference type="AlphaFoldDB" id="A0A6A3HFE2"/>
<evidence type="ECO:0000313" key="3">
    <source>
        <dbReference type="EMBL" id="KAE9276226.1"/>
    </source>
</evidence>
<evidence type="ECO:0000313" key="6">
    <source>
        <dbReference type="Proteomes" id="UP000435112"/>
    </source>
</evidence>
<accession>A0A6A3HFE2</accession>
<reference evidence="4 6" key="1">
    <citation type="submission" date="2018-09" db="EMBL/GenBank/DDBJ databases">
        <title>Genomic investigation of the strawberry pathogen Phytophthora fragariae indicates pathogenicity is determined by transcriptional variation in three key races.</title>
        <authorList>
            <person name="Adams T.M."/>
            <person name="Armitage A.D."/>
            <person name="Sobczyk M.K."/>
            <person name="Bates H.J."/>
            <person name="Dunwell J.M."/>
            <person name="Nellist C.F."/>
            <person name="Harrison R.J."/>
        </authorList>
    </citation>
    <scope>NUCLEOTIDE SEQUENCE [LARGE SCALE GENOMIC DNA]</scope>
    <source>
        <strain evidence="1 4">SCRP249</strain>
        <strain evidence="2 6">SCRP324</strain>
        <strain evidence="3 5">SCRP333</strain>
    </source>
</reference>
<comment type="caution">
    <text evidence="1">The sequence shown here is derived from an EMBL/GenBank/DDBJ whole genome shotgun (WGS) entry which is preliminary data.</text>
</comment>
<evidence type="ECO:0000313" key="4">
    <source>
        <dbReference type="Proteomes" id="UP000429607"/>
    </source>
</evidence>
<dbReference type="Proteomes" id="UP000435112">
    <property type="component" value="Unassembled WGS sequence"/>
</dbReference>
<keyword evidence="5" id="KW-1185">Reference proteome</keyword>
<name>A0A6A3HFE2_9STRA</name>
<dbReference type="EMBL" id="QXFT01004723">
    <property type="protein sequence ID" value="KAE9276226.1"/>
    <property type="molecule type" value="Genomic_DNA"/>
</dbReference>
<dbReference type="Proteomes" id="UP000434957">
    <property type="component" value="Unassembled WGS sequence"/>
</dbReference>
<sequence length="39" mass="4097">MSFLTEDDDAFAAVLGFVDDFSTDVPSSETAAVDVSLVL</sequence>
<dbReference type="EMBL" id="QXFU01004476">
    <property type="protein sequence ID" value="KAE8968587.1"/>
    <property type="molecule type" value="Genomic_DNA"/>
</dbReference>
<gene>
    <name evidence="1" type="ORF">PR001_g27844</name>
    <name evidence="2" type="ORF">PR002_g27710</name>
    <name evidence="3" type="ORF">PR003_g29120</name>
</gene>
<evidence type="ECO:0000313" key="2">
    <source>
        <dbReference type="EMBL" id="KAE8968587.1"/>
    </source>
</evidence>
<organism evidence="1 4">
    <name type="scientific">Phytophthora rubi</name>
    <dbReference type="NCBI Taxonomy" id="129364"/>
    <lineage>
        <taxon>Eukaryota</taxon>
        <taxon>Sar</taxon>
        <taxon>Stramenopiles</taxon>
        <taxon>Oomycota</taxon>
        <taxon>Peronosporomycetes</taxon>
        <taxon>Peronosporales</taxon>
        <taxon>Peronosporaceae</taxon>
        <taxon>Phytophthora</taxon>
    </lineage>
</organism>